<gene>
    <name evidence="2" type="ORF">EJB06_30300</name>
</gene>
<keyword evidence="3" id="KW-1185">Reference proteome</keyword>
<dbReference type="EMBL" id="RXLQ01000029">
    <property type="protein sequence ID" value="RSZ55283.1"/>
    <property type="molecule type" value="Genomic_DNA"/>
</dbReference>
<proteinExistence type="predicted"/>
<dbReference type="RefSeq" id="WP_126077751.1">
    <property type="nucleotide sequence ID" value="NZ_CP051166.1"/>
</dbReference>
<keyword evidence="1" id="KW-0812">Transmembrane</keyword>
<evidence type="ECO:0000313" key="3">
    <source>
        <dbReference type="Proteomes" id="UP000278085"/>
    </source>
</evidence>
<sequence length="98" mass="10499">MPACMLASMNITQQIALTLSTVAQAHAANWRAYAALAGMLLTIGGMVAMMWFLSSQPTLDLRGWLCGGASLAGLALWRATLPRAVQQVEQRRLRGGGR</sequence>
<keyword evidence="1" id="KW-1133">Transmembrane helix</keyword>
<reference evidence="2 3" key="1">
    <citation type="submission" date="2018-12" db="EMBL/GenBank/DDBJ databases">
        <authorList>
            <person name="Yang E."/>
        </authorList>
    </citation>
    <scope>NUCLEOTIDE SEQUENCE [LARGE SCALE GENOMIC DNA]</scope>
    <source>
        <strain evidence="2 3">SOD</strain>
    </source>
</reference>
<protein>
    <submittedName>
        <fullName evidence="2">Uncharacterized protein</fullName>
    </submittedName>
</protein>
<comment type="caution">
    <text evidence="2">The sequence shown here is derived from an EMBL/GenBank/DDBJ whole genome shotgun (WGS) entry which is preliminary data.</text>
</comment>
<accession>A0A430HCP2</accession>
<dbReference type="AlphaFoldDB" id="A0A430HCP2"/>
<feature type="transmembrane region" description="Helical" evidence="1">
    <location>
        <begin position="37"/>
        <end position="54"/>
    </location>
</feature>
<keyword evidence="1" id="KW-0472">Membrane</keyword>
<name>A0A430HCP2_9BURK</name>
<dbReference type="OrthoDB" id="8781603at2"/>
<organism evidence="2 3">
    <name type="scientific">Massilia atriviolacea</name>
    <dbReference type="NCBI Taxonomy" id="2495579"/>
    <lineage>
        <taxon>Bacteria</taxon>
        <taxon>Pseudomonadati</taxon>
        <taxon>Pseudomonadota</taxon>
        <taxon>Betaproteobacteria</taxon>
        <taxon>Burkholderiales</taxon>
        <taxon>Oxalobacteraceae</taxon>
        <taxon>Telluria group</taxon>
        <taxon>Massilia</taxon>
    </lineage>
</organism>
<evidence type="ECO:0000256" key="1">
    <source>
        <dbReference type="SAM" id="Phobius"/>
    </source>
</evidence>
<dbReference type="Proteomes" id="UP000278085">
    <property type="component" value="Unassembled WGS sequence"/>
</dbReference>
<evidence type="ECO:0000313" key="2">
    <source>
        <dbReference type="EMBL" id="RSZ55283.1"/>
    </source>
</evidence>